<dbReference type="GO" id="GO:0006281">
    <property type="term" value="P:DNA repair"/>
    <property type="evidence" value="ECO:0007669"/>
    <property type="project" value="UniProtKB-KW"/>
</dbReference>
<dbReference type="InterPro" id="IPR020084">
    <property type="entry name" value="NUDIX_hydrolase_CS"/>
</dbReference>
<reference evidence="18 19" key="1">
    <citation type="journal article" date="2011" name="Front. Microbiol.">
        <title>Genomic signatures of strain selection and enhancement in Bacillus atrophaeus var. globigii, a historical biowarfare simulant.</title>
        <authorList>
            <person name="Gibbons H.S."/>
            <person name="Broomall S.M."/>
            <person name="McNew L.A."/>
            <person name="Daligault H."/>
            <person name="Chapman C."/>
            <person name="Bruce D."/>
            <person name="Karavis M."/>
            <person name="Krepps M."/>
            <person name="McGregor P.A."/>
            <person name="Hong C."/>
            <person name="Park K.H."/>
            <person name="Akmal A."/>
            <person name="Feldman A."/>
            <person name="Lin J.S."/>
            <person name="Chang W.E."/>
            <person name="Higgs B.W."/>
            <person name="Demirev P."/>
            <person name="Lindquist J."/>
            <person name="Liem A."/>
            <person name="Fochler E."/>
            <person name="Read T.D."/>
            <person name="Tapia R."/>
            <person name="Johnson S."/>
            <person name="Bishop-Lilly K.A."/>
            <person name="Detter C."/>
            <person name="Han C."/>
            <person name="Sozhamannan S."/>
            <person name="Rosenzweig C.N."/>
            <person name="Skowronski E.W."/>
        </authorList>
    </citation>
    <scope>NUCLEOTIDE SEQUENCE [LARGE SCALE GENOMIC DNA]</scope>
    <source>
        <strain evidence="18 19">AK5</strain>
    </source>
</reference>
<keyword evidence="9" id="KW-0234">DNA repair</keyword>
<evidence type="ECO:0000256" key="1">
    <source>
        <dbReference type="ARBA" id="ARBA00001946"/>
    </source>
</evidence>
<evidence type="ECO:0000259" key="17">
    <source>
        <dbReference type="PROSITE" id="PS51462"/>
    </source>
</evidence>
<keyword evidence="5" id="KW-0479">Metal-binding</keyword>
<keyword evidence="8" id="KW-0460">Magnesium</keyword>
<dbReference type="PANTHER" id="PTHR47707">
    <property type="entry name" value="8-OXO-DGTP DIPHOSPHATASE"/>
    <property type="match status" value="1"/>
</dbReference>
<dbReference type="SUPFAM" id="SSF55811">
    <property type="entry name" value="Nudix"/>
    <property type="match status" value="1"/>
</dbReference>
<evidence type="ECO:0000256" key="12">
    <source>
        <dbReference type="ARBA" id="ARBA00038905"/>
    </source>
</evidence>
<dbReference type="GO" id="GO:0035539">
    <property type="term" value="F:8-oxo-7,8-dihydrodeoxyguanosine triphosphate pyrophosphatase activity"/>
    <property type="evidence" value="ECO:0007669"/>
    <property type="project" value="UniProtKB-EC"/>
</dbReference>
<dbReference type="GO" id="GO:0006260">
    <property type="term" value="P:DNA replication"/>
    <property type="evidence" value="ECO:0007669"/>
    <property type="project" value="UniProtKB-KW"/>
</dbReference>
<evidence type="ECO:0000313" key="18">
    <source>
        <dbReference type="EMBL" id="RUO19493.1"/>
    </source>
</evidence>
<comment type="catalytic activity">
    <reaction evidence="10">
        <text>8-oxo-dGTP + H2O = 8-oxo-dGMP + diphosphate + H(+)</text>
        <dbReference type="Rhea" id="RHEA:31575"/>
        <dbReference type="ChEBI" id="CHEBI:15377"/>
        <dbReference type="ChEBI" id="CHEBI:15378"/>
        <dbReference type="ChEBI" id="CHEBI:33019"/>
        <dbReference type="ChEBI" id="CHEBI:63224"/>
        <dbReference type="ChEBI" id="CHEBI:77896"/>
        <dbReference type="EC" id="3.6.1.55"/>
    </reaction>
</comment>
<evidence type="ECO:0000256" key="14">
    <source>
        <dbReference type="ARBA" id="ARBA00041592"/>
    </source>
</evidence>
<keyword evidence="19" id="KW-1185">Reference proteome</keyword>
<evidence type="ECO:0000256" key="11">
    <source>
        <dbReference type="ARBA" id="ARBA00036904"/>
    </source>
</evidence>
<proteinExistence type="inferred from homology"/>
<organism evidence="18 19">
    <name type="scientific">Aliidiomarina haloalkalitolerans</name>
    <dbReference type="NCBI Taxonomy" id="859059"/>
    <lineage>
        <taxon>Bacteria</taxon>
        <taxon>Pseudomonadati</taxon>
        <taxon>Pseudomonadota</taxon>
        <taxon>Gammaproteobacteria</taxon>
        <taxon>Alteromonadales</taxon>
        <taxon>Idiomarinaceae</taxon>
        <taxon>Aliidiomarina</taxon>
    </lineage>
</organism>
<evidence type="ECO:0000256" key="16">
    <source>
        <dbReference type="ARBA" id="ARBA00042798"/>
    </source>
</evidence>
<keyword evidence="3" id="KW-0515">Mutator protein</keyword>
<name>A0A432VT77_9GAMM</name>
<dbReference type="FunFam" id="3.90.79.10:FF:000014">
    <property type="entry name" value="8-oxo-dGTP diphosphatase MutT"/>
    <property type="match status" value="1"/>
</dbReference>
<dbReference type="PROSITE" id="PS51462">
    <property type="entry name" value="NUDIX"/>
    <property type="match status" value="1"/>
</dbReference>
<dbReference type="PRINTS" id="PR00502">
    <property type="entry name" value="NUDIXFAMILY"/>
</dbReference>
<dbReference type="GO" id="GO:0008413">
    <property type="term" value="F:8-oxo-7,8-dihydroguanosine triphosphate pyrophosphatase activity"/>
    <property type="evidence" value="ECO:0007669"/>
    <property type="project" value="TreeGrafter"/>
</dbReference>
<evidence type="ECO:0000256" key="3">
    <source>
        <dbReference type="ARBA" id="ARBA00022457"/>
    </source>
</evidence>
<dbReference type="GO" id="GO:0046872">
    <property type="term" value="F:metal ion binding"/>
    <property type="evidence" value="ECO:0007669"/>
    <property type="project" value="UniProtKB-KW"/>
</dbReference>
<dbReference type="RefSeq" id="WP_126792981.1">
    <property type="nucleotide sequence ID" value="NZ_PIPI01000005.1"/>
</dbReference>
<dbReference type="Proteomes" id="UP000288212">
    <property type="component" value="Unassembled WGS sequence"/>
</dbReference>
<dbReference type="GO" id="GO:0044716">
    <property type="term" value="F:8-oxo-GDP phosphatase activity"/>
    <property type="evidence" value="ECO:0007669"/>
    <property type="project" value="TreeGrafter"/>
</dbReference>
<dbReference type="InterPro" id="IPR000086">
    <property type="entry name" value="NUDIX_hydrolase_dom"/>
</dbReference>
<dbReference type="OrthoDB" id="9810648at2"/>
<keyword evidence="7" id="KW-0378">Hydrolase</keyword>
<evidence type="ECO:0000256" key="7">
    <source>
        <dbReference type="ARBA" id="ARBA00022801"/>
    </source>
</evidence>
<dbReference type="PANTHER" id="PTHR47707:SF1">
    <property type="entry name" value="NUDIX HYDROLASE FAMILY PROTEIN"/>
    <property type="match status" value="1"/>
</dbReference>
<evidence type="ECO:0000256" key="5">
    <source>
        <dbReference type="ARBA" id="ARBA00022723"/>
    </source>
</evidence>
<dbReference type="EMBL" id="PIPI01000005">
    <property type="protein sequence ID" value="RUO19493.1"/>
    <property type="molecule type" value="Genomic_DNA"/>
</dbReference>
<dbReference type="InterPro" id="IPR020476">
    <property type="entry name" value="Nudix_hydrolase"/>
</dbReference>
<dbReference type="InterPro" id="IPR015797">
    <property type="entry name" value="NUDIX_hydrolase-like_dom_sf"/>
</dbReference>
<evidence type="ECO:0000256" key="9">
    <source>
        <dbReference type="ARBA" id="ARBA00023204"/>
    </source>
</evidence>
<comment type="catalytic activity">
    <reaction evidence="11">
        <text>8-oxo-GTP + H2O = 8-oxo-GMP + diphosphate + H(+)</text>
        <dbReference type="Rhea" id="RHEA:67616"/>
        <dbReference type="ChEBI" id="CHEBI:15377"/>
        <dbReference type="ChEBI" id="CHEBI:15378"/>
        <dbReference type="ChEBI" id="CHEBI:33019"/>
        <dbReference type="ChEBI" id="CHEBI:143553"/>
        <dbReference type="ChEBI" id="CHEBI:145694"/>
    </reaction>
</comment>
<evidence type="ECO:0000256" key="8">
    <source>
        <dbReference type="ARBA" id="ARBA00022842"/>
    </source>
</evidence>
<evidence type="ECO:0000256" key="13">
    <source>
        <dbReference type="ARBA" id="ARBA00040794"/>
    </source>
</evidence>
<comment type="caution">
    <text evidence="18">The sequence shown here is derived from an EMBL/GenBank/DDBJ whole genome shotgun (WGS) entry which is preliminary data.</text>
</comment>
<dbReference type="CDD" id="cd03425">
    <property type="entry name" value="NUDIX_MutT_NudA_like"/>
    <property type="match status" value="1"/>
</dbReference>
<comment type="similarity">
    <text evidence="2">Belongs to the Nudix hydrolase family.</text>
</comment>
<accession>A0A432VT77</accession>
<keyword evidence="4" id="KW-0235">DNA replication</keyword>
<evidence type="ECO:0000256" key="6">
    <source>
        <dbReference type="ARBA" id="ARBA00022763"/>
    </source>
</evidence>
<evidence type="ECO:0000256" key="4">
    <source>
        <dbReference type="ARBA" id="ARBA00022705"/>
    </source>
</evidence>
<keyword evidence="6" id="KW-0227">DNA damage</keyword>
<gene>
    <name evidence="18" type="ORF">CWE06_08160</name>
</gene>
<feature type="domain" description="Nudix hydrolase" evidence="17">
    <location>
        <begin position="4"/>
        <end position="131"/>
    </location>
</feature>
<dbReference type="PROSITE" id="PS00893">
    <property type="entry name" value="NUDIX_BOX"/>
    <property type="match status" value="1"/>
</dbReference>
<dbReference type="InterPro" id="IPR047127">
    <property type="entry name" value="MutT-like"/>
</dbReference>
<evidence type="ECO:0000256" key="15">
    <source>
        <dbReference type="ARBA" id="ARBA00041979"/>
    </source>
</evidence>
<dbReference type="GO" id="GO:0044715">
    <property type="term" value="F:8-oxo-dGDP phosphatase activity"/>
    <property type="evidence" value="ECO:0007669"/>
    <property type="project" value="TreeGrafter"/>
</dbReference>
<sequence length="134" mass="14733">MSAVNPVHVAVGVITRGDCVLVSRRADHQHQGGLWEFPGGKVEAHEDVRTALARELKEELNVTVESAEPMLEVVHDYGDKAVRLDIWHVAMHTGEIRANEGQPWQWVDAEQLQTLEFPAANEPIVAATVALLVG</sequence>
<evidence type="ECO:0000256" key="2">
    <source>
        <dbReference type="ARBA" id="ARBA00005582"/>
    </source>
</evidence>
<comment type="cofactor">
    <cofactor evidence="1">
        <name>Mg(2+)</name>
        <dbReference type="ChEBI" id="CHEBI:18420"/>
    </cofactor>
</comment>
<evidence type="ECO:0000256" key="10">
    <source>
        <dbReference type="ARBA" id="ARBA00035861"/>
    </source>
</evidence>
<protein>
    <recommendedName>
        <fullName evidence="13">8-oxo-dGTP diphosphatase</fullName>
        <ecNumber evidence="12">3.6.1.55</ecNumber>
    </recommendedName>
    <alternativeName>
        <fullName evidence="16">7,8-dihydro-8-oxoguanine-triphosphatase</fullName>
    </alternativeName>
    <alternativeName>
        <fullName evidence="15">Mutator protein MutT</fullName>
    </alternativeName>
    <alternativeName>
        <fullName evidence="14">dGTP pyrophosphohydrolase</fullName>
    </alternativeName>
</protein>
<dbReference type="EC" id="3.6.1.55" evidence="12"/>
<evidence type="ECO:0000313" key="19">
    <source>
        <dbReference type="Proteomes" id="UP000288212"/>
    </source>
</evidence>
<dbReference type="Gene3D" id="3.90.79.10">
    <property type="entry name" value="Nucleoside Triphosphate Pyrophosphohydrolase"/>
    <property type="match status" value="1"/>
</dbReference>
<dbReference type="AlphaFoldDB" id="A0A432VT77"/>
<dbReference type="Pfam" id="PF14815">
    <property type="entry name" value="NUDIX_4"/>
    <property type="match status" value="1"/>
</dbReference>
<dbReference type="InterPro" id="IPR029119">
    <property type="entry name" value="MutY_C"/>
</dbReference>